<name>A0ABD0J9Q7_9CAEN</name>
<comment type="caution">
    <text evidence="1">The sequence shown here is derived from an EMBL/GenBank/DDBJ whole genome shotgun (WGS) entry which is preliminary data.</text>
</comment>
<keyword evidence="2" id="KW-1185">Reference proteome</keyword>
<protein>
    <submittedName>
        <fullName evidence="1">Uncharacterized protein</fullName>
    </submittedName>
</protein>
<evidence type="ECO:0000313" key="1">
    <source>
        <dbReference type="EMBL" id="KAK7466716.1"/>
    </source>
</evidence>
<sequence>MRLIDAKWRNRLAAYLTSRSVSPNAAKPVKKITGKQTAVQGSISLKINSQTDSKRSMTGNNSGFCRLCFLTEFQAGCIEVVISFL</sequence>
<organism evidence="1 2">
    <name type="scientific">Batillaria attramentaria</name>
    <dbReference type="NCBI Taxonomy" id="370345"/>
    <lineage>
        <taxon>Eukaryota</taxon>
        <taxon>Metazoa</taxon>
        <taxon>Spiralia</taxon>
        <taxon>Lophotrochozoa</taxon>
        <taxon>Mollusca</taxon>
        <taxon>Gastropoda</taxon>
        <taxon>Caenogastropoda</taxon>
        <taxon>Sorbeoconcha</taxon>
        <taxon>Cerithioidea</taxon>
        <taxon>Batillariidae</taxon>
        <taxon>Batillaria</taxon>
    </lineage>
</organism>
<proteinExistence type="predicted"/>
<evidence type="ECO:0000313" key="2">
    <source>
        <dbReference type="Proteomes" id="UP001519460"/>
    </source>
</evidence>
<dbReference type="AlphaFoldDB" id="A0ABD0J9Q7"/>
<reference evidence="1 2" key="1">
    <citation type="journal article" date="2023" name="Sci. Data">
        <title>Genome assembly of the Korean intertidal mud-creeper Batillaria attramentaria.</title>
        <authorList>
            <person name="Patra A.K."/>
            <person name="Ho P.T."/>
            <person name="Jun S."/>
            <person name="Lee S.J."/>
            <person name="Kim Y."/>
            <person name="Won Y.J."/>
        </authorList>
    </citation>
    <scope>NUCLEOTIDE SEQUENCE [LARGE SCALE GENOMIC DNA]</scope>
    <source>
        <strain evidence="1">Wonlab-2016</strain>
    </source>
</reference>
<dbReference type="Proteomes" id="UP001519460">
    <property type="component" value="Unassembled WGS sequence"/>
</dbReference>
<accession>A0ABD0J9Q7</accession>
<dbReference type="EMBL" id="JACVVK020000549">
    <property type="protein sequence ID" value="KAK7466716.1"/>
    <property type="molecule type" value="Genomic_DNA"/>
</dbReference>
<gene>
    <name evidence="1" type="ORF">BaRGS_00037203</name>
</gene>